<comment type="caution">
    <text evidence="2">The sequence shown here is derived from an EMBL/GenBank/DDBJ whole genome shotgun (WGS) entry which is preliminary data.</text>
</comment>
<dbReference type="SUPFAM" id="SSF56672">
    <property type="entry name" value="DNA/RNA polymerases"/>
    <property type="match status" value="1"/>
</dbReference>
<dbReference type="InterPro" id="IPR016197">
    <property type="entry name" value="Chromo-like_dom_sf"/>
</dbReference>
<evidence type="ECO:0000313" key="2">
    <source>
        <dbReference type="EMBL" id="GEU69839.1"/>
    </source>
</evidence>
<dbReference type="InterPro" id="IPR012337">
    <property type="entry name" value="RNaseH-like_sf"/>
</dbReference>
<dbReference type="GO" id="GO:0006508">
    <property type="term" value="P:proteolysis"/>
    <property type="evidence" value="ECO:0007669"/>
    <property type="project" value="UniProtKB-KW"/>
</dbReference>
<dbReference type="InterPro" id="IPR043502">
    <property type="entry name" value="DNA/RNA_pol_sf"/>
</dbReference>
<dbReference type="InterPro" id="IPR043128">
    <property type="entry name" value="Rev_trsase/Diguanyl_cyclase"/>
</dbReference>
<accession>A0A6L2M8P6</accession>
<dbReference type="GO" id="GO:0015074">
    <property type="term" value="P:DNA integration"/>
    <property type="evidence" value="ECO:0007669"/>
    <property type="project" value="InterPro"/>
</dbReference>
<dbReference type="Pfam" id="PF03732">
    <property type="entry name" value="Retrotrans_gag"/>
    <property type="match status" value="1"/>
</dbReference>
<dbReference type="EMBL" id="BKCJ010006009">
    <property type="protein sequence ID" value="GEU69839.1"/>
    <property type="molecule type" value="Genomic_DNA"/>
</dbReference>
<proteinExistence type="predicted"/>
<feature type="domain" description="Integrase catalytic" evidence="1">
    <location>
        <begin position="408"/>
        <end position="585"/>
    </location>
</feature>
<evidence type="ECO:0000259" key="1">
    <source>
        <dbReference type="PROSITE" id="PS50994"/>
    </source>
</evidence>
<dbReference type="GO" id="GO:0003676">
    <property type="term" value="F:nucleic acid binding"/>
    <property type="evidence" value="ECO:0007669"/>
    <property type="project" value="InterPro"/>
</dbReference>
<keyword evidence="2" id="KW-0378">Hydrolase</keyword>
<reference evidence="2" key="1">
    <citation type="journal article" date="2019" name="Sci. Rep.">
        <title>Draft genome of Tanacetum cinerariifolium, the natural source of mosquito coil.</title>
        <authorList>
            <person name="Yamashiro T."/>
            <person name="Shiraishi A."/>
            <person name="Satake H."/>
            <person name="Nakayama K."/>
        </authorList>
    </citation>
    <scope>NUCLEOTIDE SEQUENCE</scope>
</reference>
<dbReference type="InterPro" id="IPR036397">
    <property type="entry name" value="RNaseH_sf"/>
</dbReference>
<dbReference type="InterPro" id="IPR050951">
    <property type="entry name" value="Retrovirus_Pol_polyprotein"/>
</dbReference>
<dbReference type="PANTHER" id="PTHR37984">
    <property type="entry name" value="PROTEIN CBG26694"/>
    <property type="match status" value="1"/>
</dbReference>
<dbReference type="Gene3D" id="3.30.420.10">
    <property type="entry name" value="Ribonuclease H-like superfamily/Ribonuclease H"/>
    <property type="match status" value="1"/>
</dbReference>
<dbReference type="SUPFAM" id="SSF54160">
    <property type="entry name" value="Chromo domain-like"/>
    <property type="match status" value="1"/>
</dbReference>
<dbReference type="PROSITE" id="PS50994">
    <property type="entry name" value="INTEGRASE"/>
    <property type="match status" value="1"/>
</dbReference>
<dbReference type="InterPro" id="IPR005162">
    <property type="entry name" value="Retrotrans_gag_dom"/>
</dbReference>
<keyword evidence="2" id="KW-0645">Protease</keyword>
<dbReference type="AlphaFoldDB" id="A0A6L2M8P6"/>
<dbReference type="Gene3D" id="3.30.70.270">
    <property type="match status" value="1"/>
</dbReference>
<dbReference type="CDD" id="cd00303">
    <property type="entry name" value="retropepsin_like"/>
    <property type="match status" value="1"/>
</dbReference>
<gene>
    <name evidence="2" type="ORF">Tci_041817</name>
</gene>
<protein>
    <submittedName>
        <fullName evidence="2">Retrotransposon Gag domain, retroviral aspartyl protease</fullName>
    </submittedName>
</protein>
<name>A0A6L2M8P6_TANCI</name>
<dbReference type="GO" id="GO:0008233">
    <property type="term" value="F:peptidase activity"/>
    <property type="evidence" value="ECO:0007669"/>
    <property type="project" value="UniProtKB-KW"/>
</dbReference>
<dbReference type="InterPro" id="IPR001584">
    <property type="entry name" value="Integrase_cat-core"/>
</dbReference>
<dbReference type="SUPFAM" id="SSF53098">
    <property type="entry name" value="Ribonuclease H-like"/>
    <property type="match status" value="1"/>
</dbReference>
<dbReference type="PANTHER" id="PTHR37984:SF5">
    <property type="entry name" value="PROTEIN NYNRIN-LIKE"/>
    <property type="match status" value="1"/>
</dbReference>
<sequence>MESLKEYIADLKCQAVTKQRSGVGGSRYEKVKSSQSNHNRRPFHKIEFPVFSGGDPRGGALDLYSWMSVEREILYYEDLLNVLKKHFGPPEFQNLDEYLCSIKQTGSVHEYRHEFIRRSARISNWPDHCLLRVFLNGLKDELKADVSIHKPRTVYKAMSLALEFESKINHCCPIKKTTLNSQLKPDSKPFTPGSYSPVLANQPKPYPKANLRITDAEKQNHFLKEECFRCGDKYGPGHRCKTGTFKVLEAEEENGEHQEIKTSILDINPDETARISLHAILEKPHPTTMKVHGKLNSIEVLILIDGGSTHNFISDILVSELKLVTQLVALFGDFHPFSLGGADLVLGIQCQDMEQHTLHLEQTLKLLHDKHFFVKLSKCYFGQTKVLFLGHVVTFEGVQVEQEKISAVQSWPIPSNVKQEDISMDFIVGLPPSNWFDTILVVVDRLSKYTHFICLSHPFTAKSVASVFCKEIVRLHGLPRSIVSDRDVIFLSNFWQVLFRLSQTMLQLSTSYHPQMDGKMEVLNRCLEAYLQCFVAVQPTKWSSYLPWAEFSYNAGAQDRMRNQANSHRRELSFQLPSDARIHPVFHVSMLKPAHSSFDDTAINPLPVTKDWEADLQPDSVISHRWVYEAGNLVLDLLISWSNRPVEEATWESYDFLKEKFSNFRLEDKSFYQEGSNDTTGLQVYTRKHMNGSKHMTRTQMNRINLMLFLGFGWIHWSVKE</sequence>
<organism evidence="2">
    <name type="scientific">Tanacetum cinerariifolium</name>
    <name type="common">Dalmatian daisy</name>
    <name type="synonym">Chrysanthemum cinerariifolium</name>
    <dbReference type="NCBI Taxonomy" id="118510"/>
    <lineage>
        <taxon>Eukaryota</taxon>
        <taxon>Viridiplantae</taxon>
        <taxon>Streptophyta</taxon>
        <taxon>Embryophyta</taxon>
        <taxon>Tracheophyta</taxon>
        <taxon>Spermatophyta</taxon>
        <taxon>Magnoliopsida</taxon>
        <taxon>eudicotyledons</taxon>
        <taxon>Gunneridae</taxon>
        <taxon>Pentapetalae</taxon>
        <taxon>asterids</taxon>
        <taxon>campanulids</taxon>
        <taxon>Asterales</taxon>
        <taxon>Asteraceae</taxon>
        <taxon>Asteroideae</taxon>
        <taxon>Anthemideae</taxon>
        <taxon>Anthemidinae</taxon>
        <taxon>Tanacetum</taxon>
    </lineage>
</organism>